<accession>A0A1V0SHZ0</accession>
<proteinExistence type="predicted"/>
<reference evidence="1" key="1">
    <citation type="journal article" date="2017" name="Science">
        <title>Giant viruses with an expanded complement of translation system components.</title>
        <authorList>
            <person name="Schulz F."/>
            <person name="Yutin N."/>
            <person name="Ivanova N.N."/>
            <person name="Ortega D.R."/>
            <person name="Lee T.K."/>
            <person name="Vierheilig J."/>
            <person name="Daims H."/>
            <person name="Horn M."/>
            <person name="Wagner M."/>
            <person name="Jensen G.J."/>
            <person name="Kyrpides N.C."/>
            <person name="Koonin E.V."/>
            <person name="Woyke T."/>
        </authorList>
    </citation>
    <scope>NUCLEOTIDE SEQUENCE</scope>
    <source>
        <strain evidence="1">KNV1</strain>
    </source>
</reference>
<dbReference type="EMBL" id="KY684108">
    <property type="protein sequence ID" value="ARF11335.1"/>
    <property type="molecule type" value="Genomic_DNA"/>
</dbReference>
<protein>
    <submittedName>
        <fullName evidence="1">Uncharacterized protein</fullName>
    </submittedName>
</protein>
<name>A0A1V0SHZ0_9VIRU</name>
<gene>
    <name evidence="1" type="ORF">Klosneuvirus_1_192</name>
</gene>
<evidence type="ECO:0000313" key="1">
    <source>
        <dbReference type="EMBL" id="ARF11335.1"/>
    </source>
</evidence>
<sequence length="82" mass="10008">MKFDKIEAIFIIQDCNMAGHYFRYFYWYECSTKRNCVIASEWLFNETLDNFTNNKIIEKDDIKFIVNDKFNSKYVKILNKII</sequence>
<organism evidence="1">
    <name type="scientific">Klosneuvirus KNV1</name>
    <dbReference type="NCBI Taxonomy" id="1977640"/>
    <lineage>
        <taxon>Viruses</taxon>
        <taxon>Varidnaviria</taxon>
        <taxon>Bamfordvirae</taxon>
        <taxon>Nucleocytoviricota</taxon>
        <taxon>Megaviricetes</taxon>
        <taxon>Imitervirales</taxon>
        <taxon>Mimiviridae</taxon>
        <taxon>Klosneuvirinae</taxon>
        <taxon>Klosneuvirus</taxon>
    </lineage>
</organism>